<dbReference type="EMBL" id="QTSX02004329">
    <property type="protein sequence ID" value="KAJ9065710.1"/>
    <property type="molecule type" value="Genomic_DNA"/>
</dbReference>
<gene>
    <name evidence="1" type="primary">BPL1_1</name>
    <name evidence="1" type="ORF">DSO57_1016797</name>
</gene>
<organism evidence="1 2">
    <name type="scientific">Entomophthora muscae</name>
    <dbReference type="NCBI Taxonomy" id="34485"/>
    <lineage>
        <taxon>Eukaryota</taxon>
        <taxon>Fungi</taxon>
        <taxon>Fungi incertae sedis</taxon>
        <taxon>Zoopagomycota</taxon>
        <taxon>Entomophthoromycotina</taxon>
        <taxon>Entomophthoromycetes</taxon>
        <taxon>Entomophthorales</taxon>
        <taxon>Entomophthoraceae</taxon>
        <taxon>Entomophthora</taxon>
    </lineage>
</organism>
<dbReference type="EC" id="6.3.4.-" evidence="1"/>
<keyword evidence="1" id="KW-0436">Ligase</keyword>
<evidence type="ECO:0000313" key="2">
    <source>
        <dbReference type="Proteomes" id="UP001165960"/>
    </source>
</evidence>
<evidence type="ECO:0000313" key="1">
    <source>
        <dbReference type="EMBL" id="KAJ9065710.1"/>
    </source>
</evidence>
<accession>A0ACC2STM3</accession>
<comment type="caution">
    <text evidence="1">The sequence shown here is derived from an EMBL/GenBank/DDBJ whole genome shotgun (WGS) entry which is preliminary data.</text>
</comment>
<sequence>MLADASEYSYALVYAGPGASTSFIDFTVSMLEQHLASTYIVKRVYADDLVDSSWIPNTSLFVLPGGRDLPYVKDLIGLPNENLIEFVNGGGKFIGFCAGSYYASGRCEFEVGDAKLEVIGNRPLKFFPGTCRGATFKGFDYTSEAGARAAYVTLSHSGDMLPIYYNGGGAFVDAGKYPEVETLATYNGLNNTTPNAAVVLCKVGKGAALLSAVHPEYIPSGLYPQLDVPLILNRNKIYLTLKTWLLKLGLEHSGNAMVMELNPTVTSRNTPEVLVTV</sequence>
<reference evidence="1" key="1">
    <citation type="submission" date="2022-04" db="EMBL/GenBank/DDBJ databases">
        <title>Genome of the entomopathogenic fungus Entomophthora muscae.</title>
        <authorList>
            <person name="Elya C."/>
            <person name="Lovett B.R."/>
            <person name="Lee E."/>
            <person name="Macias A.M."/>
            <person name="Hajek A.E."/>
            <person name="De Bivort B.L."/>
            <person name="Kasson M.T."/>
            <person name="De Fine Licht H.H."/>
            <person name="Stajich J.E."/>
        </authorList>
    </citation>
    <scope>NUCLEOTIDE SEQUENCE</scope>
    <source>
        <strain evidence="1">Berkeley</strain>
    </source>
</reference>
<protein>
    <submittedName>
        <fullName evidence="1">Biotin holocarboxylase synthetase</fullName>
        <ecNumber evidence="1">6.3.4.-</ecNumber>
    </submittedName>
</protein>
<name>A0ACC2STM3_9FUNG</name>
<keyword evidence="2" id="KW-1185">Reference proteome</keyword>
<dbReference type="Proteomes" id="UP001165960">
    <property type="component" value="Unassembled WGS sequence"/>
</dbReference>
<proteinExistence type="predicted"/>